<comment type="caution">
    <text evidence="9">The sequence shown here is derived from an EMBL/GenBank/DDBJ whole genome shotgun (WGS) entry which is preliminary data.</text>
</comment>
<evidence type="ECO:0000256" key="5">
    <source>
        <dbReference type="ARBA" id="ARBA00038359"/>
    </source>
</evidence>
<feature type="domain" description="Rhodopsin" evidence="8">
    <location>
        <begin position="52"/>
        <end position="315"/>
    </location>
</feature>
<evidence type="ECO:0000256" key="4">
    <source>
        <dbReference type="ARBA" id="ARBA00023136"/>
    </source>
</evidence>
<dbReference type="GeneID" id="92098527"/>
<evidence type="ECO:0000313" key="10">
    <source>
        <dbReference type="Proteomes" id="UP001480595"/>
    </source>
</evidence>
<accession>A0ABR1T391</accession>
<keyword evidence="4 7" id="KW-0472">Membrane</keyword>
<evidence type="ECO:0000256" key="1">
    <source>
        <dbReference type="ARBA" id="ARBA00004141"/>
    </source>
</evidence>
<feature type="transmembrane region" description="Helical" evidence="7">
    <location>
        <begin position="128"/>
        <end position="150"/>
    </location>
</feature>
<dbReference type="RefSeq" id="XP_066708593.1">
    <property type="nucleotide sequence ID" value="XM_066865464.1"/>
</dbReference>
<keyword evidence="2 7" id="KW-0812">Transmembrane</keyword>
<proteinExistence type="inferred from homology"/>
<evidence type="ECO:0000256" key="7">
    <source>
        <dbReference type="SAM" id="Phobius"/>
    </source>
</evidence>
<protein>
    <recommendedName>
        <fullName evidence="8">Rhodopsin domain-containing protein</fullName>
    </recommendedName>
</protein>
<name>A0ABR1T391_9PEZI</name>
<dbReference type="InterPro" id="IPR052337">
    <property type="entry name" value="SAT4-like"/>
</dbReference>
<dbReference type="InterPro" id="IPR049326">
    <property type="entry name" value="Rhodopsin_dom_fungi"/>
</dbReference>
<feature type="non-terminal residue" evidence="9">
    <location>
        <position position="1"/>
    </location>
</feature>
<comment type="subcellular location">
    <subcellularLocation>
        <location evidence="1">Membrane</location>
        <topology evidence="1">Multi-pass membrane protein</topology>
    </subcellularLocation>
</comment>
<feature type="transmembrane region" description="Helical" evidence="7">
    <location>
        <begin position="171"/>
        <end position="193"/>
    </location>
</feature>
<feature type="compositionally biased region" description="Basic and acidic residues" evidence="6">
    <location>
        <begin position="364"/>
        <end position="373"/>
    </location>
</feature>
<evidence type="ECO:0000259" key="8">
    <source>
        <dbReference type="Pfam" id="PF20684"/>
    </source>
</evidence>
<dbReference type="PANTHER" id="PTHR33048">
    <property type="entry name" value="PTH11-LIKE INTEGRAL MEMBRANE PROTEIN (AFU_ORTHOLOGUE AFUA_5G11245)"/>
    <property type="match status" value="1"/>
</dbReference>
<feature type="transmembrane region" description="Helical" evidence="7">
    <location>
        <begin position="33"/>
        <end position="56"/>
    </location>
</feature>
<feature type="transmembrane region" description="Helical" evidence="7">
    <location>
        <begin position="68"/>
        <end position="89"/>
    </location>
</feature>
<feature type="region of interest" description="Disordered" evidence="6">
    <location>
        <begin position="333"/>
        <end position="468"/>
    </location>
</feature>
<dbReference type="Pfam" id="PF20684">
    <property type="entry name" value="Fung_rhodopsin"/>
    <property type="match status" value="1"/>
</dbReference>
<gene>
    <name evidence="9" type="ORF">PG994_014055</name>
</gene>
<evidence type="ECO:0000256" key="6">
    <source>
        <dbReference type="SAM" id="MobiDB-lite"/>
    </source>
</evidence>
<dbReference type="EMBL" id="JAQQWL010000015">
    <property type="protein sequence ID" value="KAK8041048.1"/>
    <property type="molecule type" value="Genomic_DNA"/>
</dbReference>
<evidence type="ECO:0000256" key="2">
    <source>
        <dbReference type="ARBA" id="ARBA00022692"/>
    </source>
</evidence>
<keyword evidence="10" id="KW-1185">Reference proteome</keyword>
<organism evidence="9 10">
    <name type="scientific">Apiospora phragmitis</name>
    <dbReference type="NCBI Taxonomy" id="2905665"/>
    <lineage>
        <taxon>Eukaryota</taxon>
        <taxon>Fungi</taxon>
        <taxon>Dikarya</taxon>
        <taxon>Ascomycota</taxon>
        <taxon>Pezizomycotina</taxon>
        <taxon>Sordariomycetes</taxon>
        <taxon>Xylariomycetidae</taxon>
        <taxon>Amphisphaeriales</taxon>
        <taxon>Apiosporaceae</taxon>
        <taxon>Apiospora</taxon>
    </lineage>
</organism>
<sequence>LCWAGHPRPVTAAEMDINPVANPELFSDESEAALLYVMITILLVIASVVVGLRIYTRAVVLDLLSYDDWLCLVSLSTYWALGGTALNLVGKGLGRHVGTLPQPDGFRDYMKVRCQSSLLSLIETPSHLTVFFAITQTFFVLILFYNLAIASFKFCLLAQYYRIISAGRTRYFVLAATGFVTAWTLSQIFIIIFQCKPISGFWEPGPDVKCLPIFPGWYFNAAGNITADIVVLLLPLPTIRGLNLPRAQKVVLGFIFCLGFLYNGKGREQTSEIPPPLLLLCHDTDTHLFLYQFWSIAEVCTGILCVTLPTLRPLAIKWFPRVFLSLSPTTASSQRQGSRRWQPKDLESSGARRAKKRWISLGHSTDHDHEETLVARTNPAASRNRDDKEEEEEQQKGQNSHNNNNEGGGATRPNYGRRHNFLDEVSDDSINIELHNVGPKSRRSAGRLSYPGAVYSGDRAGRRGLATS</sequence>
<evidence type="ECO:0000256" key="3">
    <source>
        <dbReference type="ARBA" id="ARBA00022989"/>
    </source>
</evidence>
<reference evidence="9 10" key="1">
    <citation type="submission" date="2023-01" db="EMBL/GenBank/DDBJ databases">
        <title>Analysis of 21 Apiospora genomes using comparative genomics revels a genus with tremendous synthesis potential of carbohydrate active enzymes and secondary metabolites.</title>
        <authorList>
            <person name="Sorensen T."/>
        </authorList>
    </citation>
    <scope>NUCLEOTIDE SEQUENCE [LARGE SCALE GENOMIC DNA]</scope>
    <source>
        <strain evidence="9 10">CBS 135458</strain>
    </source>
</reference>
<comment type="similarity">
    <text evidence="5">Belongs to the SAT4 family.</text>
</comment>
<dbReference type="Proteomes" id="UP001480595">
    <property type="component" value="Unassembled WGS sequence"/>
</dbReference>
<dbReference type="PANTHER" id="PTHR33048:SF47">
    <property type="entry name" value="INTEGRAL MEMBRANE PROTEIN-RELATED"/>
    <property type="match status" value="1"/>
</dbReference>
<evidence type="ECO:0000313" key="9">
    <source>
        <dbReference type="EMBL" id="KAK8041048.1"/>
    </source>
</evidence>
<keyword evidence="3 7" id="KW-1133">Transmembrane helix</keyword>